<dbReference type="GO" id="GO:0010484">
    <property type="term" value="F:histone H3 acetyltransferase activity"/>
    <property type="evidence" value="ECO:0007669"/>
    <property type="project" value="TreeGrafter"/>
</dbReference>
<comment type="similarity">
    <text evidence="2">Belongs to the acetyltransferase family. GCN5 subfamily.</text>
</comment>
<protein>
    <recommendedName>
        <fullName evidence="3">histone acetyltransferase</fullName>
        <ecNumber evidence="3">2.3.1.48</ecNumber>
    </recommendedName>
</protein>
<dbReference type="EC" id="2.3.1.48" evidence="3"/>
<comment type="caution">
    <text evidence="16">The sequence shown here is derived from an EMBL/GenBank/DDBJ whole genome shotgun (WGS) entry which is preliminary data.</text>
</comment>
<feature type="region of interest" description="Disordered" evidence="13">
    <location>
        <begin position="167"/>
        <end position="230"/>
    </location>
</feature>
<dbReference type="InterPro" id="IPR018359">
    <property type="entry name" value="Bromodomain_CS"/>
</dbReference>
<evidence type="ECO:0000256" key="6">
    <source>
        <dbReference type="ARBA" id="ARBA00023015"/>
    </source>
</evidence>
<dbReference type="Gene3D" id="3.40.630.30">
    <property type="match status" value="1"/>
</dbReference>
<feature type="compositionally biased region" description="Low complexity" evidence="13">
    <location>
        <begin position="33"/>
        <end position="51"/>
    </location>
</feature>
<dbReference type="GO" id="GO:0045944">
    <property type="term" value="P:positive regulation of transcription by RNA polymerase II"/>
    <property type="evidence" value="ECO:0007669"/>
    <property type="project" value="TreeGrafter"/>
</dbReference>
<keyword evidence="5" id="KW-0156">Chromatin regulator</keyword>
<evidence type="ECO:0000256" key="3">
    <source>
        <dbReference type="ARBA" id="ARBA00013184"/>
    </source>
</evidence>
<dbReference type="InterPro" id="IPR000182">
    <property type="entry name" value="GNAT_dom"/>
</dbReference>
<dbReference type="GO" id="GO:0000123">
    <property type="term" value="C:histone acetyltransferase complex"/>
    <property type="evidence" value="ECO:0007669"/>
    <property type="project" value="TreeGrafter"/>
</dbReference>
<keyword evidence="11 16" id="KW-0012">Acyltransferase</keyword>
<dbReference type="CDD" id="cd05509">
    <property type="entry name" value="Bromo_gcn5_like"/>
    <property type="match status" value="1"/>
</dbReference>
<name>A0A9W8B2G8_9FUNG</name>
<dbReference type="InterPro" id="IPR037800">
    <property type="entry name" value="GCN5"/>
</dbReference>
<dbReference type="Gene3D" id="1.20.920.10">
    <property type="entry name" value="Bromodomain-like"/>
    <property type="match status" value="1"/>
</dbReference>
<dbReference type="Pfam" id="PF00583">
    <property type="entry name" value="Acetyltransf_1"/>
    <property type="match status" value="1"/>
</dbReference>
<dbReference type="PROSITE" id="PS51186">
    <property type="entry name" value="GNAT"/>
    <property type="match status" value="1"/>
</dbReference>
<feature type="region of interest" description="Disordered" evidence="13">
    <location>
        <begin position="26"/>
        <end position="51"/>
    </location>
</feature>
<accession>A0A9W8B2G8</accession>
<sequence length="646" mass="71692">MQPVTACLGWHPRPDATLAAPKGVGLQPLHTKSASPAAQQASSPGGASQSLSPCATRVVDDCLCGHPLEAHGPLLDTLASNTLQKCLEIAIRLDRYLRDRGRLLDFTYHDDETDVLVTQIRAAATIGSPQRASNAHNETDLLLSGHGGVLASNDHIPLIKSDHLHARDGDASVLQPSRKRLKSDSDEESSASNNDKFDRADGAEHDGSGEDDGLPPILPLGPGTRALAPEYDGMTVGPRFTATPPPDSPAFVRDLMADIRNIKGKEKPAVQEERMGIIEFKVFTNDGSRESNILLTGVKNIFQKQLPKMPKEYIARLVYDRNHHSMAVVKNGDHVVGGITFRLFDHRRFAEIVFCAISSSEQVQGYGSHLMNHLKDYILGHTNARFFLTYADNYAIGYFKKQGFTKEISLDKSIWMGYIKDYEGGTIMQCSMIPRIRYLELNRVLEIQKRAIRHKIQAMSSSHIVYSGLTCFQVQANSPEGDQGGRSSAAATAGGQQGSPPSTRSSRSMAMIDPYSIRGIKESGWSEEMDQQMRKPATSNIMAIQRRIVADLQNHNASWSFAQPVNADEVPDYYVVIKEPMDLATLESNVEAEMYPTMKEFRIDTQKIFDNCRTYNAENTVYYKCACRLERYFKDKLKEYTSALSK</sequence>
<dbReference type="Proteomes" id="UP001151582">
    <property type="component" value="Unassembled WGS sequence"/>
</dbReference>
<dbReference type="SUPFAM" id="SSF55729">
    <property type="entry name" value="Acyl-CoA N-acyltransferases (Nat)"/>
    <property type="match status" value="1"/>
</dbReference>
<feature type="region of interest" description="Disordered" evidence="13">
    <location>
        <begin position="477"/>
        <end position="509"/>
    </location>
</feature>
<dbReference type="InterPro" id="IPR001487">
    <property type="entry name" value="Bromodomain"/>
</dbReference>
<dbReference type="InterPro" id="IPR036427">
    <property type="entry name" value="Bromodomain-like_sf"/>
</dbReference>
<dbReference type="SMART" id="SM00297">
    <property type="entry name" value="BROMO"/>
    <property type="match status" value="1"/>
</dbReference>
<evidence type="ECO:0000256" key="7">
    <source>
        <dbReference type="ARBA" id="ARBA00023117"/>
    </source>
</evidence>
<keyword evidence="9" id="KW-0804">Transcription</keyword>
<evidence type="ECO:0000256" key="2">
    <source>
        <dbReference type="ARBA" id="ARBA00008607"/>
    </source>
</evidence>
<evidence type="ECO:0000259" key="14">
    <source>
        <dbReference type="PROSITE" id="PS50014"/>
    </source>
</evidence>
<dbReference type="GO" id="GO:0005634">
    <property type="term" value="C:nucleus"/>
    <property type="evidence" value="ECO:0007669"/>
    <property type="project" value="UniProtKB-SubCell"/>
</dbReference>
<reference evidence="16" key="1">
    <citation type="submission" date="2022-07" db="EMBL/GenBank/DDBJ databases">
        <title>Phylogenomic reconstructions and comparative analyses of Kickxellomycotina fungi.</title>
        <authorList>
            <person name="Reynolds N.K."/>
            <person name="Stajich J.E."/>
            <person name="Barry K."/>
            <person name="Grigoriev I.V."/>
            <person name="Crous P."/>
            <person name="Smith M.E."/>
        </authorList>
    </citation>
    <scope>NUCLEOTIDE SEQUENCE</scope>
    <source>
        <strain evidence="16">RSA 567</strain>
    </source>
</reference>
<dbReference type="PANTHER" id="PTHR45750:SF3">
    <property type="entry name" value="HISTONE ACETYLTRANSFERASE"/>
    <property type="match status" value="1"/>
</dbReference>
<evidence type="ECO:0000259" key="15">
    <source>
        <dbReference type="PROSITE" id="PS51186"/>
    </source>
</evidence>
<dbReference type="PANTHER" id="PTHR45750">
    <property type="entry name" value="GH11602P"/>
    <property type="match status" value="1"/>
</dbReference>
<keyword evidence="4 16" id="KW-0808">Transferase</keyword>
<evidence type="ECO:0000256" key="8">
    <source>
        <dbReference type="ARBA" id="ARBA00023159"/>
    </source>
</evidence>
<evidence type="ECO:0000313" key="17">
    <source>
        <dbReference type="Proteomes" id="UP001151582"/>
    </source>
</evidence>
<dbReference type="Pfam" id="PF00439">
    <property type="entry name" value="Bromodomain"/>
    <property type="match status" value="1"/>
</dbReference>
<keyword evidence="6" id="KW-0805">Transcription regulation</keyword>
<evidence type="ECO:0000256" key="4">
    <source>
        <dbReference type="ARBA" id="ARBA00022679"/>
    </source>
</evidence>
<dbReference type="EMBL" id="JANBQB010000290">
    <property type="protein sequence ID" value="KAJ1978224.1"/>
    <property type="molecule type" value="Genomic_DNA"/>
</dbReference>
<keyword evidence="10" id="KW-0539">Nucleus</keyword>
<evidence type="ECO:0000256" key="1">
    <source>
        <dbReference type="ARBA" id="ARBA00004123"/>
    </source>
</evidence>
<evidence type="ECO:0000256" key="5">
    <source>
        <dbReference type="ARBA" id="ARBA00022853"/>
    </source>
</evidence>
<feature type="domain" description="N-acetyltransferase" evidence="15">
    <location>
        <begin position="278"/>
        <end position="433"/>
    </location>
</feature>
<evidence type="ECO:0000256" key="10">
    <source>
        <dbReference type="ARBA" id="ARBA00023242"/>
    </source>
</evidence>
<dbReference type="InterPro" id="IPR016181">
    <property type="entry name" value="Acyl_CoA_acyltransferase"/>
</dbReference>
<dbReference type="CDD" id="cd04301">
    <property type="entry name" value="NAT_SF"/>
    <property type="match status" value="1"/>
</dbReference>
<keyword evidence="8" id="KW-0010">Activator</keyword>
<keyword evidence="7 12" id="KW-0103">Bromodomain</keyword>
<dbReference type="PROSITE" id="PS50014">
    <property type="entry name" value="BROMODOMAIN_2"/>
    <property type="match status" value="1"/>
</dbReference>
<evidence type="ECO:0000256" key="9">
    <source>
        <dbReference type="ARBA" id="ARBA00023163"/>
    </source>
</evidence>
<proteinExistence type="inferred from homology"/>
<gene>
    <name evidence="16" type="primary">GCN5</name>
    <name evidence="16" type="ORF">H4R34_003285</name>
</gene>
<evidence type="ECO:0000256" key="12">
    <source>
        <dbReference type="PROSITE-ProRule" id="PRU00035"/>
    </source>
</evidence>
<evidence type="ECO:0000313" key="16">
    <source>
        <dbReference type="EMBL" id="KAJ1978224.1"/>
    </source>
</evidence>
<feature type="compositionally biased region" description="Low complexity" evidence="13">
    <location>
        <begin position="485"/>
        <end position="494"/>
    </location>
</feature>
<feature type="domain" description="Bromo" evidence="14">
    <location>
        <begin position="553"/>
        <end position="623"/>
    </location>
</feature>
<keyword evidence="17" id="KW-1185">Reference proteome</keyword>
<evidence type="ECO:0000256" key="13">
    <source>
        <dbReference type="SAM" id="MobiDB-lite"/>
    </source>
</evidence>
<dbReference type="PROSITE" id="PS00633">
    <property type="entry name" value="BROMODOMAIN_1"/>
    <property type="match status" value="1"/>
</dbReference>
<feature type="compositionally biased region" description="Basic and acidic residues" evidence="13">
    <location>
        <begin position="195"/>
        <end position="208"/>
    </location>
</feature>
<organism evidence="16 17">
    <name type="scientific">Dimargaris verticillata</name>
    <dbReference type="NCBI Taxonomy" id="2761393"/>
    <lineage>
        <taxon>Eukaryota</taxon>
        <taxon>Fungi</taxon>
        <taxon>Fungi incertae sedis</taxon>
        <taxon>Zoopagomycota</taxon>
        <taxon>Kickxellomycotina</taxon>
        <taxon>Dimargaritomycetes</taxon>
        <taxon>Dimargaritales</taxon>
        <taxon>Dimargaritaceae</taxon>
        <taxon>Dimargaris</taxon>
    </lineage>
</organism>
<dbReference type="AlphaFoldDB" id="A0A9W8B2G8"/>
<dbReference type="FunFam" id="3.40.630.30:FF:000004">
    <property type="entry name" value="Histone acetyltransferase KAT2A"/>
    <property type="match status" value="1"/>
</dbReference>
<dbReference type="OrthoDB" id="1937912at2759"/>
<dbReference type="PRINTS" id="PR00503">
    <property type="entry name" value="BROMODOMAIN"/>
</dbReference>
<evidence type="ECO:0000256" key="11">
    <source>
        <dbReference type="ARBA" id="ARBA00023315"/>
    </source>
</evidence>
<comment type="subcellular location">
    <subcellularLocation>
        <location evidence="1">Nucleus</location>
    </subcellularLocation>
</comment>
<dbReference type="SUPFAM" id="SSF47370">
    <property type="entry name" value="Bromodomain"/>
    <property type="match status" value="1"/>
</dbReference>